<sequence>MQSAQEAIGKVTGGAAGTKLPTAKLGKHGPEVTRMGYGCMGLSAFYGKPKPDEERFKVLDKCYEEGELHWDSADMYMDSEDLLGKWFKANPGKREHIFLATKFANRVGDDGQRSVDSSPEYCRQACEKSLKRLGVPHIDLYYAHRLDGKTPVEKTVEEMKKLKDEGKIKYIGLSECTSDSVRRACKVAHIDAVQMEYSPFSLDIESDQIGMLKTCRELGVAIVAYSPIGTYLSLAVSWWWSSTGHTHCRRKSLPTKAPIVGICTNCTLGRGMLGGQIRSPADFEEGDFRQYSPRFSAENFPKNLKLVDQINEIAKKKNSTPSQLTLAWLLAQGDDIFPIPGTTNLGRLDENLGALKIKLTKEEEQEIRKASEAAEPAGGRYPEMFAGMMFTSTPPLKE</sequence>
<feature type="transmembrane region" description="Helical" evidence="2">
    <location>
        <begin position="218"/>
        <end position="240"/>
    </location>
</feature>
<dbReference type="PANTHER" id="PTHR43625:SF40">
    <property type="entry name" value="ALDO-KETO REDUCTASE YAKC [NADP(+)]"/>
    <property type="match status" value="1"/>
</dbReference>
<dbReference type="Gene3D" id="3.20.20.100">
    <property type="entry name" value="NADP-dependent oxidoreductase domain"/>
    <property type="match status" value="1"/>
</dbReference>
<dbReference type="SUPFAM" id="SSF51430">
    <property type="entry name" value="NAD(P)-linked oxidoreductase"/>
    <property type="match status" value="1"/>
</dbReference>
<dbReference type="InterPro" id="IPR020471">
    <property type="entry name" value="AKR"/>
</dbReference>
<dbReference type="InterPro" id="IPR023210">
    <property type="entry name" value="NADP_OxRdtase_dom"/>
</dbReference>
<evidence type="ECO:0000256" key="2">
    <source>
        <dbReference type="SAM" id="Phobius"/>
    </source>
</evidence>
<keyword evidence="5" id="KW-1185">Reference proteome</keyword>
<feature type="domain" description="NADP-dependent oxidoreductase" evidence="3">
    <location>
        <begin position="267"/>
        <end position="371"/>
    </location>
</feature>
<reference evidence="4" key="1">
    <citation type="submission" date="2023-06" db="EMBL/GenBank/DDBJ databases">
        <title>Black Yeasts Isolated from many extreme environments.</title>
        <authorList>
            <person name="Coleine C."/>
            <person name="Stajich J.E."/>
            <person name="Selbmann L."/>
        </authorList>
    </citation>
    <scope>NUCLEOTIDE SEQUENCE</scope>
    <source>
        <strain evidence="4">CCFEE 5200</strain>
    </source>
</reference>
<accession>A0AAN6HE56</accession>
<feature type="domain" description="NADP-dependent oxidoreductase" evidence="3">
    <location>
        <begin position="35"/>
        <end position="229"/>
    </location>
</feature>
<keyword evidence="2" id="KW-0472">Membrane</keyword>
<keyword evidence="1" id="KW-0560">Oxidoreductase</keyword>
<evidence type="ECO:0000256" key="1">
    <source>
        <dbReference type="ARBA" id="ARBA00023002"/>
    </source>
</evidence>
<dbReference type="PANTHER" id="PTHR43625">
    <property type="entry name" value="AFLATOXIN B1 ALDEHYDE REDUCTASE"/>
    <property type="match status" value="1"/>
</dbReference>
<comment type="caution">
    <text evidence="4">The sequence shown here is derived from an EMBL/GenBank/DDBJ whole genome shotgun (WGS) entry which is preliminary data.</text>
</comment>
<dbReference type="Pfam" id="PF00248">
    <property type="entry name" value="Aldo_ket_red"/>
    <property type="match status" value="2"/>
</dbReference>
<proteinExistence type="predicted"/>
<dbReference type="InterPro" id="IPR036812">
    <property type="entry name" value="NAD(P)_OxRdtase_dom_sf"/>
</dbReference>
<keyword evidence="2" id="KW-0812">Transmembrane</keyword>
<dbReference type="InterPro" id="IPR050791">
    <property type="entry name" value="Aldo-Keto_reductase"/>
</dbReference>
<dbReference type="AlphaFoldDB" id="A0AAN6HE56"/>
<organism evidence="4 5">
    <name type="scientific">Friedmanniomyces endolithicus</name>
    <dbReference type="NCBI Taxonomy" id="329885"/>
    <lineage>
        <taxon>Eukaryota</taxon>
        <taxon>Fungi</taxon>
        <taxon>Dikarya</taxon>
        <taxon>Ascomycota</taxon>
        <taxon>Pezizomycotina</taxon>
        <taxon>Dothideomycetes</taxon>
        <taxon>Dothideomycetidae</taxon>
        <taxon>Mycosphaerellales</taxon>
        <taxon>Teratosphaeriaceae</taxon>
        <taxon>Friedmanniomyces</taxon>
    </lineage>
</organism>
<dbReference type="PRINTS" id="PR00069">
    <property type="entry name" value="ALDKETRDTASE"/>
</dbReference>
<dbReference type="Proteomes" id="UP001175353">
    <property type="component" value="Unassembled WGS sequence"/>
</dbReference>
<dbReference type="GO" id="GO:0005737">
    <property type="term" value="C:cytoplasm"/>
    <property type="evidence" value="ECO:0007669"/>
    <property type="project" value="TreeGrafter"/>
</dbReference>
<protein>
    <recommendedName>
        <fullName evidence="3">NADP-dependent oxidoreductase domain-containing protein</fullName>
    </recommendedName>
</protein>
<name>A0AAN6HE56_9PEZI</name>
<keyword evidence="2" id="KW-1133">Transmembrane helix</keyword>
<dbReference type="GO" id="GO:0016491">
    <property type="term" value="F:oxidoreductase activity"/>
    <property type="evidence" value="ECO:0007669"/>
    <property type="project" value="UniProtKB-KW"/>
</dbReference>
<dbReference type="EMBL" id="JAUJLE010000252">
    <property type="protein sequence ID" value="KAK0964893.1"/>
    <property type="molecule type" value="Genomic_DNA"/>
</dbReference>
<evidence type="ECO:0000313" key="4">
    <source>
        <dbReference type="EMBL" id="KAK0964893.1"/>
    </source>
</evidence>
<evidence type="ECO:0000259" key="3">
    <source>
        <dbReference type="Pfam" id="PF00248"/>
    </source>
</evidence>
<gene>
    <name evidence="4" type="ORF">LTR91_018251</name>
</gene>
<evidence type="ECO:0000313" key="5">
    <source>
        <dbReference type="Proteomes" id="UP001175353"/>
    </source>
</evidence>